<reference evidence="1 2" key="1">
    <citation type="submission" date="2021-12" db="EMBL/GenBank/DDBJ databases">
        <title>Discovery of the Pendulisporaceae a myxobacterial family with distinct sporulation behavior and unique specialized metabolism.</title>
        <authorList>
            <person name="Garcia R."/>
            <person name="Popoff A."/>
            <person name="Bader C.D."/>
            <person name="Loehr J."/>
            <person name="Walesch S."/>
            <person name="Walt C."/>
            <person name="Boldt J."/>
            <person name="Bunk B."/>
            <person name="Haeckl F.J.F.P.J."/>
            <person name="Gunesch A.P."/>
            <person name="Birkelbach J."/>
            <person name="Nuebel U."/>
            <person name="Pietschmann T."/>
            <person name="Bach T."/>
            <person name="Mueller R."/>
        </authorList>
    </citation>
    <scope>NUCLEOTIDE SEQUENCE [LARGE SCALE GENOMIC DNA]</scope>
    <source>
        <strain evidence="1 2">MSr12523</strain>
    </source>
</reference>
<accession>A0ABZ2KE83</accession>
<name>A0ABZ2KE83_9BACT</name>
<protein>
    <recommendedName>
        <fullName evidence="3">DUF1579 domain-containing protein</fullName>
    </recommendedName>
</protein>
<proteinExistence type="predicted"/>
<dbReference type="RefSeq" id="WP_394846979.1">
    <property type="nucleotide sequence ID" value="NZ_CP089982.1"/>
</dbReference>
<dbReference type="Proteomes" id="UP001379533">
    <property type="component" value="Chromosome"/>
</dbReference>
<gene>
    <name evidence="1" type="ORF">LZC95_05875</name>
</gene>
<keyword evidence="2" id="KW-1185">Reference proteome</keyword>
<organism evidence="1 2">
    <name type="scientific">Pendulispora brunnea</name>
    <dbReference type="NCBI Taxonomy" id="2905690"/>
    <lineage>
        <taxon>Bacteria</taxon>
        <taxon>Pseudomonadati</taxon>
        <taxon>Myxococcota</taxon>
        <taxon>Myxococcia</taxon>
        <taxon>Myxococcales</taxon>
        <taxon>Sorangiineae</taxon>
        <taxon>Pendulisporaceae</taxon>
        <taxon>Pendulispora</taxon>
    </lineage>
</organism>
<evidence type="ECO:0008006" key="3">
    <source>
        <dbReference type="Google" id="ProtNLM"/>
    </source>
</evidence>
<sequence>MNDFDFLMGSWHVRNRRLRERLKGSTQWDEFDATNVARPLLDGVGNEDEFRTDHDGGFIGMSFRFFNRATKQWSIYWASNRTGVLEPPVTGSFSENTGTFYGDDVLEGQPIRVRFIWSRIDTKTPRWEQAFSNDGGKTWETNWIMDFSPRAD</sequence>
<dbReference type="EMBL" id="CP089982">
    <property type="protein sequence ID" value="WXA96364.1"/>
    <property type="molecule type" value="Genomic_DNA"/>
</dbReference>
<evidence type="ECO:0000313" key="1">
    <source>
        <dbReference type="EMBL" id="WXA96364.1"/>
    </source>
</evidence>
<evidence type="ECO:0000313" key="2">
    <source>
        <dbReference type="Proteomes" id="UP001379533"/>
    </source>
</evidence>